<organism evidence="6 7">
    <name type="scientific">Asticcacaulis benevestitus DSM 16100 = ATCC BAA-896</name>
    <dbReference type="NCBI Taxonomy" id="1121022"/>
    <lineage>
        <taxon>Bacteria</taxon>
        <taxon>Pseudomonadati</taxon>
        <taxon>Pseudomonadota</taxon>
        <taxon>Alphaproteobacteria</taxon>
        <taxon>Caulobacterales</taxon>
        <taxon>Caulobacteraceae</taxon>
        <taxon>Asticcacaulis</taxon>
    </lineage>
</organism>
<keyword evidence="7" id="KW-1185">Reference proteome</keyword>
<evidence type="ECO:0000256" key="4">
    <source>
        <dbReference type="SAM" id="Phobius"/>
    </source>
</evidence>
<evidence type="ECO:0000256" key="1">
    <source>
        <dbReference type="ARBA" id="ARBA00006739"/>
    </source>
</evidence>
<sequence>MNHLPPSIIDMLKERKLATSEANYFVQHLDLGPDANAADGITVIMIVFHTGKVLFDSINRVLNDPHVTQFIIIDNGSSEKVAQMLRDLKEDHDHILLVQGHGNIGFGRAANLGAILANQPWLVFLNPDAMLQHDCTRRLIDAARNQPSPCIVGARLLNPDMSEQRGARRGEVTPVTTLVSLLHLAKWLPALQKYEIHYEDQPLPAGPAPVPTISGACFAVSKRDFARLKGFDSNFFLHVEDVDLCWRAREMGGAVLFHPQAEVVHEGHTSRVEPMFVERNKGNGLTYYFKKRAKGKGIWRMAYVWLLSPVIVSVSVARAMTRKRLKDDEDSDLPAE</sequence>
<comment type="caution">
    <text evidence="6">The sequence shown here is derived from an EMBL/GenBank/DDBJ whole genome shotgun (WGS) entry which is preliminary data.</text>
</comment>
<keyword evidence="2" id="KW-0328">Glycosyltransferase</keyword>
<dbReference type="STRING" id="1121022.GCA_000376105_01214"/>
<feature type="domain" description="Glycosyltransferase 2-like" evidence="5">
    <location>
        <begin position="42"/>
        <end position="203"/>
    </location>
</feature>
<keyword evidence="3" id="KW-0808">Transferase</keyword>
<comment type="similarity">
    <text evidence="1">Belongs to the glycosyltransferase 2 family.</text>
</comment>
<dbReference type="RefSeq" id="WP_018080880.1">
    <property type="nucleotide sequence ID" value="NZ_AQWM01000003.1"/>
</dbReference>
<dbReference type="PANTHER" id="PTHR43179:SF12">
    <property type="entry name" value="GALACTOFURANOSYLTRANSFERASE GLFT2"/>
    <property type="match status" value="1"/>
</dbReference>
<dbReference type="eggNOG" id="COG1216">
    <property type="taxonomic scope" value="Bacteria"/>
</dbReference>
<proteinExistence type="inferred from homology"/>
<evidence type="ECO:0000259" key="5">
    <source>
        <dbReference type="Pfam" id="PF00535"/>
    </source>
</evidence>
<name>V4R2A1_9CAUL</name>
<dbReference type="PANTHER" id="PTHR43179">
    <property type="entry name" value="RHAMNOSYLTRANSFERASE WBBL"/>
    <property type="match status" value="1"/>
</dbReference>
<feature type="transmembrane region" description="Helical" evidence="4">
    <location>
        <begin position="298"/>
        <end position="317"/>
    </location>
</feature>
<dbReference type="Pfam" id="PF00535">
    <property type="entry name" value="Glycos_transf_2"/>
    <property type="match status" value="1"/>
</dbReference>
<dbReference type="EMBL" id="AWGB01000057">
    <property type="protein sequence ID" value="ESQ85553.1"/>
    <property type="molecule type" value="Genomic_DNA"/>
</dbReference>
<evidence type="ECO:0000256" key="3">
    <source>
        <dbReference type="ARBA" id="ARBA00022679"/>
    </source>
</evidence>
<dbReference type="Gene3D" id="3.90.550.10">
    <property type="entry name" value="Spore Coat Polysaccharide Biosynthesis Protein SpsA, Chain A"/>
    <property type="match status" value="1"/>
</dbReference>
<dbReference type="OrthoDB" id="9771846at2"/>
<dbReference type="Proteomes" id="UP000017837">
    <property type="component" value="Unassembled WGS sequence"/>
</dbReference>
<accession>V4R2A1</accession>
<keyword evidence="4" id="KW-1133">Transmembrane helix</keyword>
<evidence type="ECO:0000313" key="6">
    <source>
        <dbReference type="EMBL" id="ESQ85553.1"/>
    </source>
</evidence>
<evidence type="ECO:0000313" key="7">
    <source>
        <dbReference type="Proteomes" id="UP000017837"/>
    </source>
</evidence>
<reference evidence="6 7" key="1">
    <citation type="journal article" date="2014" name="Nature">
        <title>Sequential evolution of bacterial morphology by co-option of a developmental regulator.</title>
        <authorList>
            <person name="Jiang C."/>
            <person name="Brown P.J."/>
            <person name="Ducret A."/>
            <person name="Brun Y.V."/>
        </authorList>
    </citation>
    <scope>NUCLEOTIDE SEQUENCE [LARGE SCALE GENOMIC DNA]</scope>
    <source>
        <strain evidence="6 7">DSM 16100</strain>
    </source>
</reference>
<evidence type="ECO:0000256" key="2">
    <source>
        <dbReference type="ARBA" id="ARBA00022676"/>
    </source>
</evidence>
<dbReference type="InterPro" id="IPR029044">
    <property type="entry name" value="Nucleotide-diphossugar_trans"/>
</dbReference>
<dbReference type="AlphaFoldDB" id="V4R2A1"/>
<dbReference type="PATRIC" id="fig|1121022.4.peg.3842"/>
<keyword evidence="4" id="KW-0472">Membrane</keyword>
<protein>
    <recommendedName>
        <fullName evidence="5">Glycosyltransferase 2-like domain-containing protein</fullName>
    </recommendedName>
</protein>
<dbReference type="InterPro" id="IPR001173">
    <property type="entry name" value="Glyco_trans_2-like"/>
</dbReference>
<gene>
    <name evidence="6" type="ORF">ABENE_18780</name>
</gene>
<keyword evidence="4" id="KW-0812">Transmembrane</keyword>
<dbReference type="GO" id="GO:0016757">
    <property type="term" value="F:glycosyltransferase activity"/>
    <property type="evidence" value="ECO:0007669"/>
    <property type="project" value="UniProtKB-KW"/>
</dbReference>
<dbReference type="SUPFAM" id="SSF53448">
    <property type="entry name" value="Nucleotide-diphospho-sugar transferases"/>
    <property type="match status" value="1"/>
</dbReference>